<evidence type="ECO:0000256" key="2">
    <source>
        <dbReference type="SAM" id="Phobius"/>
    </source>
</evidence>
<evidence type="ECO:0000313" key="4">
    <source>
        <dbReference type="EMBL" id="QES48249.1"/>
    </source>
</evidence>
<protein>
    <submittedName>
        <fullName evidence="4">Uncharacterized protein</fullName>
    </submittedName>
</protein>
<evidence type="ECO:0000313" key="5">
    <source>
        <dbReference type="Proteomes" id="UP000325211"/>
    </source>
</evidence>
<gene>
    <name evidence="4" type="ORF">DEJ50_10915</name>
</gene>
<keyword evidence="2" id="KW-0472">Membrane</keyword>
<sequence>MSTARRTLVRAAAVACAGAGVLALPAAALADGMPATAPRTLVKSLTLADGVSTARVYRLAEGAYQAEIKSGGVKVATLSSRDGVAGSGGTDALRISLQPDGRLSSWVPARDGSDGSDGSAERHSGGTALGRDGHKTAQRDGKPTGAPLRAAGPAEALRLDTLADEPGDGLLLIAAGGGMAAVGAAGLGFAMLRRGRTDS</sequence>
<feature type="chain" id="PRO_5024873641" evidence="3">
    <location>
        <begin position="31"/>
        <end position="199"/>
    </location>
</feature>
<accession>A0A5P2D550</accession>
<keyword evidence="2" id="KW-1133">Transmembrane helix</keyword>
<organism evidence="4 5">
    <name type="scientific">Streptomyces venezuelae</name>
    <dbReference type="NCBI Taxonomy" id="54571"/>
    <lineage>
        <taxon>Bacteria</taxon>
        <taxon>Bacillati</taxon>
        <taxon>Actinomycetota</taxon>
        <taxon>Actinomycetes</taxon>
        <taxon>Kitasatosporales</taxon>
        <taxon>Streptomycetaceae</taxon>
        <taxon>Streptomyces</taxon>
    </lineage>
</organism>
<dbReference type="Proteomes" id="UP000325211">
    <property type="component" value="Chromosome"/>
</dbReference>
<name>A0A5P2D550_STRVZ</name>
<dbReference type="AlphaFoldDB" id="A0A5P2D550"/>
<dbReference type="PROSITE" id="PS51318">
    <property type="entry name" value="TAT"/>
    <property type="match status" value="1"/>
</dbReference>
<keyword evidence="3" id="KW-0732">Signal</keyword>
<dbReference type="OrthoDB" id="4331416at2"/>
<dbReference type="RefSeq" id="WP_150207380.1">
    <property type="nucleotide sequence ID" value="NZ_CP029190.1"/>
</dbReference>
<feature type="signal peptide" evidence="3">
    <location>
        <begin position="1"/>
        <end position="30"/>
    </location>
</feature>
<proteinExistence type="predicted"/>
<reference evidence="4 5" key="1">
    <citation type="submission" date="2018-05" db="EMBL/GenBank/DDBJ databases">
        <title>Streptomyces venezuelae.</title>
        <authorList>
            <person name="Kim W."/>
            <person name="Lee N."/>
            <person name="Cho B.-K."/>
        </authorList>
    </citation>
    <scope>NUCLEOTIDE SEQUENCE [LARGE SCALE GENOMIC DNA]</scope>
    <source>
        <strain evidence="4 5">ATCC 21782</strain>
    </source>
</reference>
<feature type="compositionally biased region" description="Basic and acidic residues" evidence="1">
    <location>
        <begin position="131"/>
        <end position="142"/>
    </location>
</feature>
<feature type="region of interest" description="Disordered" evidence="1">
    <location>
        <begin position="103"/>
        <end position="151"/>
    </location>
</feature>
<evidence type="ECO:0000256" key="3">
    <source>
        <dbReference type="SAM" id="SignalP"/>
    </source>
</evidence>
<keyword evidence="2" id="KW-0812">Transmembrane</keyword>
<evidence type="ECO:0000256" key="1">
    <source>
        <dbReference type="SAM" id="MobiDB-lite"/>
    </source>
</evidence>
<dbReference type="InterPro" id="IPR006311">
    <property type="entry name" value="TAT_signal"/>
</dbReference>
<dbReference type="EMBL" id="CP029190">
    <property type="protein sequence ID" value="QES48249.1"/>
    <property type="molecule type" value="Genomic_DNA"/>
</dbReference>
<feature type="transmembrane region" description="Helical" evidence="2">
    <location>
        <begin position="170"/>
        <end position="192"/>
    </location>
</feature>